<protein>
    <submittedName>
        <fullName evidence="8">Oligosaccharide flippase family protein</fullName>
    </submittedName>
</protein>
<dbReference type="RefSeq" id="WP_330433022.1">
    <property type="nucleotide sequence ID" value="NZ_JAZDUF010000003.1"/>
</dbReference>
<feature type="transmembrane region" description="Helical" evidence="7">
    <location>
        <begin position="417"/>
        <end position="439"/>
    </location>
</feature>
<gene>
    <name evidence="8" type="ORF">VZC37_13275</name>
</gene>
<comment type="subcellular location">
    <subcellularLocation>
        <location evidence="1">Cell membrane</location>
        <topology evidence="1">Multi-pass membrane protein</topology>
    </subcellularLocation>
</comment>
<evidence type="ECO:0000313" key="8">
    <source>
        <dbReference type="EMBL" id="MEE3851310.1"/>
    </source>
</evidence>
<sequence length="519" mass="53109">MARSTVVTGDDNPDVTGSPPTQQHSLRAGTTAQMLPLVAGYGVNLLVTPFIVLRLGMHDYGIWSVTGALAQYAALFDLGVSRAVTRFVALHHARGERREERAVLGVALAVTAGLGAILIALCALAAYAFEGSLHTGSVGLARTLLLAAVVILVTGMLARVIAAAAFGRGRMIAGNAGLAVQTGLIAVGGVVGLIVEPELATFAVASALGGVIGLVVVIAAVLIDERHFPLGLPTAEITRDVIAFGLKGQVLGIGDIVLFQSPKLILGFIVGPAAAGAYDLGSRLALGARAFGSIASVALTTHMTRRFAAGGDGAVRDAYLPLVRINCGVSIFAPFLLVATSVSAIPLWLGEPNSDVLWAAVILSVAFTFNVATGVSTAATLAIDRMRMLIWSAVASCVLALVLAIPAGFLFGYHGVVVAAAAAVILGVAVGVVLVHLALDVPIRDYLTNVAPGYAAAAVGLIASVPIGILAQPTTRETAILPFLLSAAVFTTAYVAVAAALKTLPQVRGRRQQPDRQPT</sequence>
<keyword evidence="2" id="KW-1003">Cell membrane</keyword>
<comment type="caution">
    <text evidence="8">The sequence shown here is derived from an EMBL/GenBank/DDBJ whole genome shotgun (WGS) entry which is preliminary data.</text>
</comment>
<feature type="transmembrane region" description="Helical" evidence="7">
    <location>
        <begin position="451"/>
        <end position="473"/>
    </location>
</feature>
<evidence type="ECO:0000256" key="4">
    <source>
        <dbReference type="ARBA" id="ARBA00022989"/>
    </source>
</evidence>
<dbReference type="EMBL" id="JAZDUF010000003">
    <property type="protein sequence ID" value="MEE3851310.1"/>
    <property type="molecule type" value="Genomic_DNA"/>
</dbReference>
<reference evidence="8 9" key="1">
    <citation type="submission" date="2024-01" db="EMBL/GenBank/DDBJ databases">
        <title>Draft genome sequence of Gordonia sp. LSe1-13.</title>
        <authorList>
            <person name="Suphannarot A."/>
            <person name="Mingma R."/>
        </authorList>
    </citation>
    <scope>NUCLEOTIDE SEQUENCE [LARGE SCALE GENOMIC DNA]</scope>
    <source>
        <strain evidence="8 9">LSe1-13</strain>
    </source>
</reference>
<accession>A0ABU7MDX6</accession>
<evidence type="ECO:0000256" key="5">
    <source>
        <dbReference type="ARBA" id="ARBA00023136"/>
    </source>
</evidence>
<feature type="transmembrane region" description="Helical" evidence="7">
    <location>
        <begin position="201"/>
        <end position="223"/>
    </location>
</feature>
<organism evidence="8 9">
    <name type="scientific">Gordonia sesuvii</name>
    <dbReference type="NCBI Taxonomy" id="3116777"/>
    <lineage>
        <taxon>Bacteria</taxon>
        <taxon>Bacillati</taxon>
        <taxon>Actinomycetota</taxon>
        <taxon>Actinomycetes</taxon>
        <taxon>Mycobacteriales</taxon>
        <taxon>Gordoniaceae</taxon>
        <taxon>Gordonia</taxon>
    </lineage>
</organism>
<name>A0ABU7MDX6_9ACTN</name>
<feature type="transmembrane region" description="Helical" evidence="7">
    <location>
        <begin position="178"/>
        <end position="195"/>
    </location>
</feature>
<evidence type="ECO:0000313" key="9">
    <source>
        <dbReference type="Proteomes" id="UP001347146"/>
    </source>
</evidence>
<dbReference type="InterPro" id="IPR002797">
    <property type="entry name" value="Polysacc_synth"/>
</dbReference>
<dbReference type="PANTHER" id="PTHR30250:SF26">
    <property type="entry name" value="PSMA PROTEIN"/>
    <property type="match status" value="1"/>
</dbReference>
<feature type="transmembrane region" description="Helical" evidence="7">
    <location>
        <begin position="61"/>
        <end position="81"/>
    </location>
</feature>
<dbReference type="Pfam" id="PF01943">
    <property type="entry name" value="Polysacc_synt"/>
    <property type="match status" value="1"/>
</dbReference>
<proteinExistence type="predicted"/>
<feature type="transmembrane region" description="Helical" evidence="7">
    <location>
        <begin position="144"/>
        <end position="166"/>
    </location>
</feature>
<feature type="transmembrane region" description="Helical" evidence="7">
    <location>
        <begin position="329"/>
        <end position="350"/>
    </location>
</feature>
<keyword evidence="3 7" id="KW-0812">Transmembrane</keyword>
<evidence type="ECO:0000256" key="1">
    <source>
        <dbReference type="ARBA" id="ARBA00004651"/>
    </source>
</evidence>
<evidence type="ECO:0000256" key="6">
    <source>
        <dbReference type="SAM" id="MobiDB-lite"/>
    </source>
</evidence>
<feature type="transmembrane region" description="Helical" evidence="7">
    <location>
        <begin position="479"/>
        <end position="501"/>
    </location>
</feature>
<dbReference type="PANTHER" id="PTHR30250">
    <property type="entry name" value="PST FAMILY PREDICTED COLANIC ACID TRANSPORTER"/>
    <property type="match status" value="1"/>
</dbReference>
<evidence type="ECO:0000256" key="3">
    <source>
        <dbReference type="ARBA" id="ARBA00022692"/>
    </source>
</evidence>
<feature type="transmembrane region" description="Helical" evidence="7">
    <location>
        <begin position="102"/>
        <end position="129"/>
    </location>
</feature>
<feature type="region of interest" description="Disordered" evidence="6">
    <location>
        <begin position="1"/>
        <end position="26"/>
    </location>
</feature>
<dbReference type="InterPro" id="IPR050833">
    <property type="entry name" value="Poly_Biosynth_Transport"/>
</dbReference>
<feature type="transmembrane region" description="Helical" evidence="7">
    <location>
        <begin position="34"/>
        <end position="55"/>
    </location>
</feature>
<feature type="transmembrane region" description="Helical" evidence="7">
    <location>
        <begin position="356"/>
        <end position="382"/>
    </location>
</feature>
<feature type="transmembrane region" description="Helical" evidence="7">
    <location>
        <begin position="389"/>
        <end position="411"/>
    </location>
</feature>
<evidence type="ECO:0000256" key="7">
    <source>
        <dbReference type="SAM" id="Phobius"/>
    </source>
</evidence>
<keyword evidence="5 7" id="KW-0472">Membrane</keyword>
<dbReference type="Proteomes" id="UP001347146">
    <property type="component" value="Unassembled WGS sequence"/>
</dbReference>
<keyword evidence="9" id="KW-1185">Reference proteome</keyword>
<keyword evidence="4 7" id="KW-1133">Transmembrane helix</keyword>
<evidence type="ECO:0000256" key="2">
    <source>
        <dbReference type="ARBA" id="ARBA00022475"/>
    </source>
</evidence>